<evidence type="ECO:0000313" key="5">
    <source>
        <dbReference type="Proteomes" id="UP000229894"/>
    </source>
</evidence>
<reference evidence="5" key="1">
    <citation type="submission" date="2017-09" db="EMBL/GenBank/DDBJ databases">
        <title>Depth-based differentiation of microbial function through sediment-hosted aquifers and enrichment of novel symbionts in the deep terrestrial subsurface.</title>
        <authorList>
            <person name="Probst A.J."/>
            <person name="Ladd B."/>
            <person name="Jarett J.K."/>
            <person name="Geller-Mcgrath D.E."/>
            <person name="Sieber C.M.K."/>
            <person name="Emerson J.B."/>
            <person name="Anantharaman K."/>
            <person name="Thomas B.C."/>
            <person name="Malmstrom R."/>
            <person name="Stieglmeier M."/>
            <person name="Klingl A."/>
            <person name="Woyke T."/>
            <person name="Ryan C.M."/>
            <person name="Banfield J.F."/>
        </authorList>
    </citation>
    <scope>NUCLEOTIDE SEQUENCE [LARGE SCALE GENOMIC DNA]</scope>
</reference>
<feature type="binding site" evidence="3">
    <location>
        <begin position="16"/>
        <end position="19"/>
    </location>
    <ligand>
        <name>substrate</name>
    </ligand>
</feature>
<dbReference type="CDD" id="cd00475">
    <property type="entry name" value="Cis_IPPS"/>
    <property type="match status" value="1"/>
</dbReference>
<name>A0A2M7BUB9_9BACT</name>
<gene>
    <name evidence="4" type="primary">uppS</name>
    <name evidence="4" type="ORF">COS49_01940</name>
</gene>
<sequence length="239" mass="27809">MDTKNLPNHIVIIPDGNRRWAKQKGLAPWRGHLVGAEKIKELLQASLDLGIKCISFWVGSYENLTKRSQVEINVLFRIYQKYFHQLAQDKKTHQNKVKVNVFGRWPEILPAKAKQSVKEAIRATQNYNRLFLNFFIAYNGTDELLAAIRGIVKEGRKDKNLKITADLLKRHLWSGQLPPVDFSIRTGSQNDPHNSVGFMMWHCANSQLYFTKEFFPDFGEKELVKAINDFQKRERRQGR</sequence>
<dbReference type="Gene3D" id="3.40.1180.10">
    <property type="entry name" value="Decaprenyl diphosphate synthase-like"/>
    <property type="match status" value="1"/>
</dbReference>
<feature type="binding site" evidence="3">
    <location>
        <position position="20"/>
    </location>
    <ligand>
        <name>substrate</name>
    </ligand>
</feature>
<dbReference type="PANTHER" id="PTHR10291:SF43">
    <property type="entry name" value="DEHYDRODOLICHYL DIPHOSPHATE SYNTHASE COMPLEX SUBUNIT DHDDS"/>
    <property type="match status" value="1"/>
</dbReference>
<evidence type="ECO:0000256" key="1">
    <source>
        <dbReference type="ARBA" id="ARBA00022679"/>
    </source>
</evidence>
<dbReference type="NCBIfam" id="TIGR00055">
    <property type="entry name" value="uppS"/>
    <property type="match status" value="1"/>
</dbReference>
<dbReference type="GO" id="GO:0000287">
    <property type="term" value="F:magnesium ion binding"/>
    <property type="evidence" value="ECO:0007669"/>
    <property type="project" value="UniProtKB-UniRule"/>
</dbReference>
<dbReference type="SUPFAM" id="SSF64005">
    <property type="entry name" value="Undecaprenyl diphosphate synthase"/>
    <property type="match status" value="1"/>
</dbReference>
<protein>
    <recommendedName>
        <fullName evidence="3">Isoprenyl transferase</fullName>
        <ecNumber evidence="3">2.5.1.-</ecNumber>
    </recommendedName>
</protein>
<feature type="binding site" evidence="3">
    <location>
        <position position="15"/>
    </location>
    <ligand>
        <name>Mg(2+)</name>
        <dbReference type="ChEBI" id="CHEBI:18420"/>
    </ligand>
</feature>
<feature type="binding site" evidence="3">
    <location>
        <position position="32"/>
    </location>
    <ligand>
        <name>substrate</name>
    </ligand>
</feature>
<comment type="caution">
    <text evidence="4">The sequence shown here is derived from an EMBL/GenBank/DDBJ whole genome shotgun (WGS) entry which is preliminary data.</text>
</comment>
<evidence type="ECO:0000313" key="4">
    <source>
        <dbReference type="EMBL" id="PIV10172.1"/>
    </source>
</evidence>
<dbReference type="Proteomes" id="UP000229894">
    <property type="component" value="Unassembled WGS sequence"/>
</dbReference>
<dbReference type="EMBL" id="PEUX01000039">
    <property type="protein sequence ID" value="PIV10172.1"/>
    <property type="molecule type" value="Genomic_DNA"/>
</dbReference>
<feature type="active site" evidence="3">
    <location>
        <position position="15"/>
    </location>
</feature>
<comment type="subunit">
    <text evidence="3">Homodimer.</text>
</comment>
<keyword evidence="3" id="KW-0479">Metal-binding</keyword>
<dbReference type="AlphaFoldDB" id="A0A2M7BUB9"/>
<comment type="function">
    <text evidence="3">Catalyzes the condensation of isopentenyl diphosphate (IPP) with allylic pyrophosphates generating different type of terpenoids.</text>
</comment>
<feature type="binding site" evidence="3">
    <location>
        <begin position="60"/>
        <end position="62"/>
    </location>
    <ligand>
        <name>substrate</name>
    </ligand>
</feature>
<dbReference type="GO" id="GO:0045547">
    <property type="term" value="F:ditrans,polycis-polyprenyl diphosphate synthase [(2E,6E)-farnesyl diphosphate specific] activity"/>
    <property type="evidence" value="ECO:0007669"/>
    <property type="project" value="TreeGrafter"/>
</dbReference>
<dbReference type="PANTHER" id="PTHR10291">
    <property type="entry name" value="DEHYDRODOLICHYL DIPHOSPHATE SYNTHASE FAMILY MEMBER"/>
    <property type="match status" value="1"/>
</dbReference>
<proteinExistence type="inferred from homology"/>
<dbReference type="InterPro" id="IPR036424">
    <property type="entry name" value="UPP_synth-like_sf"/>
</dbReference>
<evidence type="ECO:0000256" key="2">
    <source>
        <dbReference type="ARBA" id="ARBA00038453"/>
    </source>
</evidence>
<dbReference type="InterPro" id="IPR001441">
    <property type="entry name" value="UPP_synth-like"/>
</dbReference>
<keyword evidence="3" id="KW-0460">Magnesium</keyword>
<feature type="binding site" evidence="3">
    <location>
        <position position="185"/>
    </location>
    <ligand>
        <name>substrate</name>
    </ligand>
</feature>
<feature type="active site" description="Proton acceptor" evidence="3">
    <location>
        <position position="63"/>
    </location>
</feature>
<comment type="cofactor">
    <cofactor evidence="3">
        <name>Mg(2+)</name>
        <dbReference type="ChEBI" id="CHEBI:18420"/>
    </cofactor>
    <text evidence="3">Binds 2 magnesium ions per subunit.</text>
</comment>
<dbReference type="HAMAP" id="MF_01139">
    <property type="entry name" value="ISPT"/>
    <property type="match status" value="1"/>
</dbReference>
<comment type="caution">
    <text evidence="3">Lacks conserved residue(s) required for the propagation of feature annotation.</text>
</comment>
<organism evidence="4 5">
    <name type="scientific">Candidatus Portnoybacteria bacterium CG03_land_8_20_14_0_80_41_10</name>
    <dbReference type="NCBI Taxonomy" id="1974808"/>
    <lineage>
        <taxon>Bacteria</taxon>
        <taxon>Candidatus Portnoyibacteriota</taxon>
    </lineage>
</organism>
<dbReference type="Pfam" id="PF01255">
    <property type="entry name" value="Prenyltransf"/>
    <property type="match status" value="1"/>
</dbReference>
<feature type="binding site" evidence="3">
    <location>
        <position position="67"/>
    </location>
    <ligand>
        <name>substrate</name>
    </ligand>
</feature>
<dbReference type="EC" id="2.5.1.-" evidence="3"/>
<dbReference type="GO" id="GO:0016094">
    <property type="term" value="P:polyprenol biosynthetic process"/>
    <property type="evidence" value="ECO:0007669"/>
    <property type="project" value="TreeGrafter"/>
</dbReference>
<keyword evidence="1 3" id="KW-0808">Transferase</keyword>
<comment type="similarity">
    <text evidence="2">Belongs to the UPP synthase family. Z-FPP synthase subfamily.</text>
</comment>
<accession>A0A2M7BUB9</accession>
<evidence type="ECO:0000256" key="3">
    <source>
        <dbReference type="HAMAP-Rule" id="MF_01139"/>
    </source>
</evidence>